<feature type="transmembrane region" description="Helical" evidence="6">
    <location>
        <begin position="478"/>
        <end position="498"/>
    </location>
</feature>
<feature type="compositionally biased region" description="Basic and acidic residues" evidence="7">
    <location>
        <begin position="185"/>
        <end position="194"/>
    </location>
</feature>
<dbReference type="GO" id="GO:0005886">
    <property type="term" value="C:plasma membrane"/>
    <property type="evidence" value="ECO:0007669"/>
    <property type="project" value="InterPro"/>
</dbReference>
<dbReference type="Pfam" id="PF07810">
    <property type="entry name" value="TMC"/>
    <property type="match status" value="1"/>
</dbReference>
<dbReference type="InterPro" id="IPR038900">
    <property type="entry name" value="TMC"/>
</dbReference>
<keyword evidence="5 6" id="KW-0472">Membrane</keyword>
<organism evidence="9 10">
    <name type="scientific">Gambusia affinis</name>
    <name type="common">Western mosquitofish</name>
    <name type="synonym">Heterandria affinis</name>
    <dbReference type="NCBI Taxonomy" id="33528"/>
    <lineage>
        <taxon>Eukaryota</taxon>
        <taxon>Metazoa</taxon>
        <taxon>Chordata</taxon>
        <taxon>Craniata</taxon>
        <taxon>Vertebrata</taxon>
        <taxon>Euteleostomi</taxon>
        <taxon>Actinopterygii</taxon>
        <taxon>Neopterygii</taxon>
        <taxon>Teleostei</taxon>
        <taxon>Neoteleostei</taxon>
        <taxon>Acanthomorphata</taxon>
        <taxon>Ovalentaria</taxon>
        <taxon>Atherinomorphae</taxon>
        <taxon>Cyprinodontiformes</taxon>
        <taxon>Poeciliidae</taxon>
        <taxon>Poeciliinae</taxon>
        <taxon>Gambusia</taxon>
    </lineage>
</organism>
<evidence type="ECO:0000313" key="9">
    <source>
        <dbReference type="EMBL" id="PWA16951.1"/>
    </source>
</evidence>
<name>A0A315V061_GAMAF</name>
<feature type="transmembrane region" description="Helical" evidence="6">
    <location>
        <begin position="568"/>
        <end position="592"/>
    </location>
</feature>
<feature type="transmembrane region" description="Helical" evidence="6">
    <location>
        <begin position="796"/>
        <end position="821"/>
    </location>
</feature>
<accession>A0A315V061</accession>
<dbReference type="GO" id="GO:0008381">
    <property type="term" value="F:mechanosensitive monoatomic ion channel activity"/>
    <property type="evidence" value="ECO:0007669"/>
    <property type="project" value="TreeGrafter"/>
</dbReference>
<gene>
    <name evidence="9" type="ORF">CCH79_00012706</name>
</gene>
<evidence type="ECO:0000256" key="2">
    <source>
        <dbReference type="ARBA" id="ARBA00006510"/>
    </source>
</evidence>
<proteinExistence type="inferred from homology"/>
<sequence length="948" mass="108304">MVPPRRWHSAAVLTDGRPSEAVELVVKLAGEELNFDSLFMRCVPLPQYVPLTVPSQEDRYVLSCTENDRNMERKKKCNMILEKSGNGEKPACEREGTIRANLPPVCWIKLGKTERHAGSGVRVRSSEGVREEEWLTISPADEEVVHDSFSQLIEEESQREGLPDAIELQNQQRNPEDEGPDNVAYEDRGRRMGSDDTGEEEGERQTDSLLKDRWSSATLKILSSMPSRTIGRSQGAILSQYFNRTTGLRKRTQKRASIKDFSRSARPSIRGYGVEVDTTDSAEKKQERLVKNLQDLSAVDRVRMLKEMPLNLSEKKGLRRLTLKMTKQTRSSRNLRCCSYLKFHIILALRHSWYSCLSFLHSLHLWQMPLKRVSGRFGSGVLSYFLFLKTLLFFNVFLFLVLGSFLVVPQAVYPPERLENRTSFTGLELLTGGGYFSNTLLYYGYYSNHTLPSCSKNNTSSPPRPECDSKSLSYNMPLAYFFTIGLSFFITCIILVYSMSKSFGQSFRIDKSNGMLAMKVFCSWDFKVIKKSSVKLLSENICTQLKELLGEAHHSRTRSTTLDKLIKLMIHGLGWTLCIGATAGCVVGIYYFSDYMHKEQQESWQHDSGDPGLLKEASLLALPVLVSFINLMLPILFQFTAWMEKYDSPSLRTFVSLSRNLILKVSVLGVLCFHWLKRVAGSSSDNKTFKCWESFVGQDLYRFLTIDFIFTLLATLFGELLWRLFSDKVLKRNRRPEFDIAKNVLDLIYGQTLGLLFTPLLPAVQILKLLLLFYIKMSSVMMNCQPPSRPYRVSQMTTIFITLLCFPSFLGASVCVTYTMWRLPSSESCGPFRGNKTMIQAGKQRIVELVKENPNLYFLAQAHTYLVENPFFLFVGAAIFLIVIYFQSQVVDGQRKIIALLQEQIENEGEDKKFLITRLQSIHERKRTPARNLTIQVSLWIDRLDSAC</sequence>
<feature type="transmembrane region" description="Helical" evidence="6">
    <location>
        <begin position="381"/>
        <end position="408"/>
    </location>
</feature>
<dbReference type="EMBL" id="NHOQ01002459">
    <property type="protein sequence ID" value="PWA16951.1"/>
    <property type="molecule type" value="Genomic_DNA"/>
</dbReference>
<feature type="transmembrane region" description="Helical" evidence="6">
    <location>
        <begin position="700"/>
        <end position="722"/>
    </location>
</feature>
<comment type="caution">
    <text evidence="9">The sequence shown here is derived from an EMBL/GenBank/DDBJ whole genome shotgun (WGS) entry which is preliminary data.</text>
</comment>
<dbReference type="STRING" id="33528.ENSGAFP00000016128"/>
<evidence type="ECO:0000256" key="7">
    <source>
        <dbReference type="SAM" id="MobiDB-lite"/>
    </source>
</evidence>
<dbReference type="PANTHER" id="PTHR23302:SF4">
    <property type="entry name" value="TRANSMEMBRANE CHANNEL-LIKE PROTEIN 6"/>
    <property type="match status" value="1"/>
</dbReference>
<evidence type="ECO:0000256" key="5">
    <source>
        <dbReference type="ARBA" id="ARBA00023136"/>
    </source>
</evidence>
<evidence type="ECO:0000259" key="8">
    <source>
        <dbReference type="Pfam" id="PF07810"/>
    </source>
</evidence>
<keyword evidence="10" id="KW-1185">Reference proteome</keyword>
<dbReference type="InterPro" id="IPR012496">
    <property type="entry name" value="TMC_dom"/>
</dbReference>
<comment type="subcellular location">
    <subcellularLocation>
        <location evidence="1 6">Membrane</location>
        <topology evidence="1 6">Multi-pass membrane protein</topology>
    </subcellularLocation>
</comment>
<comment type="similarity">
    <text evidence="2 6">Belongs to the TMC family.</text>
</comment>
<reference evidence="9 10" key="1">
    <citation type="journal article" date="2018" name="G3 (Bethesda)">
        <title>A High-Quality Reference Genome for the Invasive Mosquitofish Gambusia affinis Using a Chicago Library.</title>
        <authorList>
            <person name="Hoffberg S.L."/>
            <person name="Troendle N.J."/>
            <person name="Glenn T.C."/>
            <person name="Mahmud O."/>
            <person name="Louha S."/>
            <person name="Chalopin D."/>
            <person name="Bennetzen J.L."/>
            <person name="Mauricio R."/>
        </authorList>
    </citation>
    <scope>NUCLEOTIDE SEQUENCE [LARGE SCALE GENOMIC DNA]</scope>
    <source>
        <strain evidence="9">NE01/NJP1002.9</strain>
        <tissue evidence="9">Muscle</tissue>
    </source>
</reference>
<feature type="transmembrane region" description="Helical" evidence="6">
    <location>
        <begin position="865"/>
        <end position="886"/>
    </location>
</feature>
<evidence type="ECO:0000313" key="10">
    <source>
        <dbReference type="Proteomes" id="UP000250572"/>
    </source>
</evidence>
<keyword evidence="4 6" id="KW-1133">Transmembrane helix</keyword>
<evidence type="ECO:0000256" key="6">
    <source>
        <dbReference type="RuleBase" id="RU310713"/>
    </source>
</evidence>
<protein>
    <recommendedName>
        <fullName evidence="6">Transmembrane channel-like protein</fullName>
    </recommendedName>
</protein>
<dbReference type="Proteomes" id="UP000250572">
    <property type="component" value="Unassembled WGS sequence"/>
</dbReference>
<dbReference type="AlphaFoldDB" id="A0A315V061"/>
<evidence type="ECO:0000256" key="4">
    <source>
        <dbReference type="ARBA" id="ARBA00022989"/>
    </source>
</evidence>
<dbReference type="PANTHER" id="PTHR23302">
    <property type="entry name" value="TRANSMEMBRANE CHANNEL-RELATED"/>
    <property type="match status" value="1"/>
</dbReference>
<feature type="transmembrane region" description="Helical" evidence="6">
    <location>
        <begin position="620"/>
        <end position="640"/>
    </location>
</feature>
<evidence type="ECO:0000256" key="1">
    <source>
        <dbReference type="ARBA" id="ARBA00004141"/>
    </source>
</evidence>
<evidence type="ECO:0000256" key="3">
    <source>
        <dbReference type="ARBA" id="ARBA00022692"/>
    </source>
</evidence>
<keyword evidence="3 6" id="KW-0812">Transmembrane</keyword>
<feature type="domain" description="TMC" evidence="8">
    <location>
        <begin position="691"/>
        <end position="794"/>
    </location>
</feature>
<feature type="region of interest" description="Disordered" evidence="7">
    <location>
        <begin position="169"/>
        <end position="210"/>
    </location>
</feature>